<dbReference type="PANTHER" id="PTHR23346">
    <property type="entry name" value="TRANSLATIONAL ACTIVATOR GCN1-RELATED"/>
    <property type="match status" value="1"/>
</dbReference>
<dbReference type="InterPro" id="IPR021133">
    <property type="entry name" value="HEAT_type_2"/>
</dbReference>
<feature type="non-terminal residue" evidence="5">
    <location>
        <position position="1"/>
    </location>
</feature>
<dbReference type="eggNOG" id="KOG1242">
    <property type="taxonomic scope" value="Eukaryota"/>
</dbReference>
<dbReference type="GO" id="GO:0019887">
    <property type="term" value="F:protein kinase regulator activity"/>
    <property type="evidence" value="ECO:0007669"/>
    <property type="project" value="TreeGrafter"/>
</dbReference>
<gene>
    <name evidence="5" type="ORF">CHLNCDRAFT_55909</name>
</gene>
<dbReference type="PROSITE" id="PS50077">
    <property type="entry name" value="HEAT_REPEAT"/>
    <property type="match status" value="1"/>
</dbReference>
<dbReference type="STRING" id="554065.E1ZUS6"/>
<dbReference type="GO" id="GO:0006417">
    <property type="term" value="P:regulation of translation"/>
    <property type="evidence" value="ECO:0007669"/>
    <property type="project" value="TreeGrafter"/>
</dbReference>
<feature type="repeat" description="HEAT" evidence="2">
    <location>
        <begin position="84"/>
        <end position="123"/>
    </location>
</feature>
<dbReference type="RefSeq" id="XP_005842551.1">
    <property type="nucleotide sequence ID" value="XM_005842494.1"/>
</dbReference>
<name>E1ZUS6_CHLVA</name>
<dbReference type="PANTHER" id="PTHR23346:SF7">
    <property type="entry name" value="STALLED RIBOSOME SENSOR GCN1"/>
    <property type="match status" value="1"/>
</dbReference>
<protein>
    <recommendedName>
        <fullName evidence="4">Stalled ribosome sensor GCN1-like HEAT repeats region domain-containing protein</fullName>
    </recommendedName>
</protein>
<feature type="region of interest" description="Disordered" evidence="3">
    <location>
        <begin position="48"/>
        <end position="69"/>
    </location>
</feature>
<sequence>TLVPLLTEEDPDTLAACWAALGAVTASIPKEMQPSFVRCLKDAVAAARDKERRKRRGGGGGGGGGGGKAPLVPGLCLPKALSPVLPIYLQGVLQGSSAELRELAAEGLGELVEVTGEEALKPFVVQ</sequence>
<dbReference type="InterPro" id="IPR011989">
    <property type="entry name" value="ARM-like"/>
</dbReference>
<dbReference type="AlphaFoldDB" id="E1ZUS6"/>
<dbReference type="Pfam" id="PF23271">
    <property type="entry name" value="HEAT_GCN1"/>
    <property type="match status" value="1"/>
</dbReference>
<dbReference type="OrthoDB" id="5148094at2759"/>
<feature type="non-terminal residue" evidence="5">
    <location>
        <position position="126"/>
    </location>
</feature>
<dbReference type="InterPro" id="IPR016024">
    <property type="entry name" value="ARM-type_fold"/>
</dbReference>
<dbReference type="Gene3D" id="1.25.10.10">
    <property type="entry name" value="Leucine-rich Repeat Variant"/>
    <property type="match status" value="1"/>
</dbReference>
<evidence type="ECO:0000256" key="2">
    <source>
        <dbReference type="PROSITE-ProRule" id="PRU00103"/>
    </source>
</evidence>
<evidence type="ECO:0000259" key="4">
    <source>
        <dbReference type="Pfam" id="PF23271"/>
    </source>
</evidence>
<organism evidence="6">
    <name type="scientific">Chlorella variabilis</name>
    <name type="common">Green alga</name>
    <dbReference type="NCBI Taxonomy" id="554065"/>
    <lineage>
        <taxon>Eukaryota</taxon>
        <taxon>Viridiplantae</taxon>
        <taxon>Chlorophyta</taxon>
        <taxon>core chlorophytes</taxon>
        <taxon>Trebouxiophyceae</taxon>
        <taxon>Chlorellales</taxon>
        <taxon>Chlorellaceae</taxon>
        <taxon>Chlorella clade</taxon>
        <taxon>Chlorella</taxon>
    </lineage>
</organism>
<dbReference type="Proteomes" id="UP000008141">
    <property type="component" value="Unassembled WGS sequence"/>
</dbReference>
<evidence type="ECO:0000313" key="6">
    <source>
        <dbReference type="Proteomes" id="UP000008141"/>
    </source>
</evidence>
<dbReference type="SUPFAM" id="SSF48371">
    <property type="entry name" value="ARM repeat"/>
    <property type="match status" value="1"/>
</dbReference>
<feature type="domain" description="Stalled ribosome sensor GCN1-like HEAT repeats region" evidence="4">
    <location>
        <begin position="2"/>
        <end position="79"/>
    </location>
</feature>
<proteinExistence type="predicted"/>
<evidence type="ECO:0000256" key="3">
    <source>
        <dbReference type="SAM" id="MobiDB-lite"/>
    </source>
</evidence>
<dbReference type="EMBL" id="GL434232">
    <property type="protein sequence ID" value="EFN50419.1"/>
    <property type="molecule type" value="Genomic_DNA"/>
</dbReference>
<dbReference type="GeneID" id="17349852"/>
<feature type="compositionally biased region" description="Gly residues" evidence="3">
    <location>
        <begin position="58"/>
        <end position="68"/>
    </location>
</feature>
<accession>E1ZUS6</accession>
<reference evidence="5 6" key="1">
    <citation type="journal article" date="2010" name="Plant Cell">
        <title>The Chlorella variabilis NC64A genome reveals adaptation to photosymbiosis, coevolution with viruses, and cryptic sex.</title>
        <authorList>
            <person name="Blanc G."/>
            <person name="Duncan G."/>
            <person name="Agarkova I."/>
            <person name="Borodovsky M."/>
            <person name="Gurnon J."/>
            <person name="Kuo A."/>
            <person name="Lindquist E."/>
            <person name="Lucas S."/>
            <person name="Pangilinan J."/>
            <person name="Polle J."/>
            <person name="Salamov A."/>
            <person name="Terry A."/>
            <person name="Yamada T."/>
            <person name="Dunigan D.D."/>
            <person name="Grigoriev I.V."/>
            <person name="Claverie J.M."/>
            <person name="Van Etten J.L."/>
        </authorList>
    </citation>
    <scope>NUCLEOTIDE SEQUENCE [LARGE SCALE GENOMIC DNA]</scope>
    <source>
        <strain evidence="5 6">NC64A</strain>
    </source>
</reference>
<evidence type="ECO:0000313" key="5">
    <source>
        <dbReference type="EMBL" id="EFN50419.1"/>
    </source>
</evidence>
<dbReference type="GO" id="GO:0034198">
    <property type="term" value="P:cellular response to amino acid starvation"/>
    <property type="evidence" value="ECO:0007669"/>
    <property type="project" value="TreeGrafter"/>
</dbReference>
<evidence type="ECO:0000256" key="1">
    <source>
        <dbReference type="ARBA" id="ARBA00022737"/>
    </source>
</evidence>
<dbReference type="KEGG" id="cvr:CHLNCDRAFT_55909"/>
<keyword evidence="1" id="KW-0677">Repeat</keyword>
<dbReference type="InParanoid" id="E1ZUS6"/>
<dbReference type="GO" id="GO:0005829">
    <property type="term" value="C:cytosol"/>
    <property type="evidence" value="ECO:0007669"/>
    <property type="project" value="TreeGrafter"/>
</dbReference>
<dbReference type="InterPro" id="IPR057546">
    <property type="entry name" value="HEAT_GCN1"/>
</dbReference>
<keyword evidence="6" id="KW-1185">Reference proteome</keyword>